<evidence type="ECO:0000256" key="1">
    <source>
        <dbReference type="SAM" id="MobiDB-lite"/>
    </source>
</evidence>
<feature type="compositionally biased region" description="Basic and acidic residues" evidence="1">
    <location>
        <begin position="282"/>
        <end position="295"/>
    </location>
</feature>
<gene>
    <name evidence="2" type="ORF">TIFTF001_008747</name>
</gene>
<proteinExistence type="predicted"/>
<organism evidence="2 3">
    <name type="scientific">Ficus carica</name>
    <name type="common">Common fig</name>
    <dbReference type="NCBI Taxonomy" id="3494"/>
    <lineage>
        <taxon>Eukaryota</taxon>
        <taxon>Viridiplantae</taxon>
        <taxon>Streptophyta</taxon>
        <taxon>Embryophyta</taxon>
        <taxon>Tracheophyta</taxon>
        <taxon>Spermatophyta</taxon>
        <taxon>Magnoliopsida</taxon>
        <taxon>eudicotyledons</taxon>
        <taxon>Gunneridae</taxon>
        <taxon>Pentapetalae</taxon>
        <taxon>rosids</taxon>
        <taxon>fabids</taxon>
        <taxon>Rosales</taxon>
        <taxon>Moraceae</taxon>
        <taxon>Ficeae</taxon>
        <taxon>Ficus</taxon>
    </lineage>
</organism>
<feature type="compositionally biased region" description="Basic residues" evidence="1">
    <location>
        <begin position="127"/>
        <end position="137"/>
    </location>
</feature>
<protein>
    <submittedName>
        <fullName evidence="2">Uncharacterized protein</fullName>
    </submittedName>
</protein>
<dbReference type="EMBL" id="BTGU01000009">
    <property type="protein sequence ID" value="GMN39516.1"/>
    <property type="molecule type" value="Genomic_DNA"/>
</dbReference>
<keyword evidence="3" id="KW-1185">Reference proteome</keyword>
<evidence type="ECO:0000313" key="3">
    <source>
        <dbReference type="Proteomes" id="UP001187192"/>
    </source>
</evidence>
<dbReference type="AlphaFoldDB" id="A0AA88AFL7"/>
<feature type="compositionally biased region" description="Low complexity" evidence="1">
    <location>
        <begin position="109"/>
        <end position="126"/>
    </location>
</feature>
<reference evidence="2" key="1">
    <citation type="submission" date="2023-07" db="EMBL/GenBank/DDBJ databases">
        <title>draft genome sequence of fig (Ficus carica).</title>
        <authorList>
            <person name="Takahashi T."/>
            <person name="Nishimura K."/>
        </authorList>
    </citation>
    <scope>NUCLEOTIDE SEQUENCE</scope>
</reference>
<name>A0AA88AFL7_FICCA</name>
<evidence type="ECO:0000313" key="2">
    <source>
        <dbReference type="EMBL" id="GMN39516.1"/>
    </source>
</evidence>
<feature type="region of interest" description="Disordered" evidence="1">
    <location>
        <begin position="90"/>
        <end position="146"/>
    </location>
</feature>
<dbReference type="Proteomes" id="UP001187192">
    <property type="component" value="Unassembled WGS sequence"/>
</dbReference>
<accession>A0AA88AFL7</accession>
<feature type="region of interest" description="Disordered" evidence="1">
    <location>
        <begin position="166"/>
        <end position="271"/>
    </location>
</feature>
<feature type="compositionally biased region" description="Basic and acidic residues" evidence="1">
    <location>
        <begin position="203"/>
        <end position="224"/>
    </location>
</feature>
<feature type="region of interest" description="Disordered" evidence="1">
    <location>
        <begin position="277"/>
        <end position="296"/>
    </location>
</feature>
<comment type="caution">
    <text evidence="2">The sequence shown here is derived from an EMBL/GenBank/DDBJ whole genome shotgun (WGS) entry which is preliminary data.</text>
</comment>
<sequence length="350" mass="39493">MVSVADRCRSKAGFTTRIQVLRAPHRPSTYLFRRGHGRWSDKGHILGERPALRLAEYIQRQYFVVGEHIGTNIILALEGGHRAFPATQIHFRERSRRTQPQTMAEQDNQDFQNDDQAPTGSRGTQRTQRRRGGRARRGPSQTEILAGNVRDLTELVMTLVDNQRNTNVVRLPEQPPEVAESTPSRPPRSDSRPRNPSPAGGRGSDRARRESPRRQQQERADPSRVRSRSRNSLATRSAAAEPPATTRGVPGDRARETINVRGSTTSVFDRLGRPGVHRRIGRERSVDKPAKDENNQNRLEQLQRQLDQLVGQQYGMDQLGAAAPPFTPFIMASPYPTRTPTRQPFASRFV</sequence>